<accession>A0ABU6C8R4</accession>
<keyword evidence="5" id="KW-1185">Reference proteome</keyword>
<dbReference type="Gene3D" id="3.30.750.24">
    <property type="entry name" value="STAS domain"/>
    <property type="match status" value="1"/>
</dbReference>
<dbReference type="InterPro" id="IPR002645">
    <property type="entry name" value="STAS_dom"/>
</dbReference>
<name>A0ABU6C8R4_9ACTN</name>
<dbReference type="InterPro" id="IPR003658">
    <property type="entry name" value="Anti-sigma_ant"/>
</dbReference>
<feature type="domain" description="STAS" evidence="3">
    <location>
        <begin position="31"/>
        <end position="138"/>
    </location>
</feature>
<dbReference type="InterPro" id="IPR036513">
    <property type="entry name" value="STAS_dom_sf"/>
</dbReference>
<dbReference type="PROSITE" id="PS50801">
    <property type="entry name" value="STAS"/>
    <property type="match status" value="1"/>
</dbReference>
<dbReference type="NCBIfam" id="TIGR00377">
    <property type="entry name" value="ant_ant_sig"/>
    <property type="match status" value="1"/>
</dbReference>
<dbReference type="EMBL" id="JAOZYB010000042">
    <property type="protein sequence ID" value="MEB3960245.1"/>
    <property type="molecule type" value="Genomic_DNA"/>
</dbReference>
<dbReference type="Pfam" id="PF01740">
    <property type="entry name" value="STAS"/>
    <property type="match status" value="1"/>
</dbReference>
<reference evidence="4 5" key="1">
    <citation type="submission" date="2022-10" db="EMBL/GenBank/DDBJ databases">
        <authorList>
            <person name="Xie J."/>
            <person name="Shen N."/>
        </authorList>
    </citation>
    <scope>NUCLEOTIDE SEQUENCE [LARGE SCALE GENOMIC DNA]</scope>
    <source>
        <strain evidence="4 5">DSM 41681</strain>
    </source>
</reference>
<gene>
    <name evidence="4" type="ORF">OKJ48_08270</name>
</gene>
<comment type="similarity">
    <text evidence="1 2">Belongs to the anti-sigma-factor antagonist family.</text>
</comment>
<organism evidence="4 5">
    <name type="scientific">Streptomyces kunmingensis</name>
    <dbReference type="NCBI Taxonomy" id="68225"/>
    <lineage>
        <taxon>Bacteria</taxon>
        <taxon>Bacillati</taxon>
        <taxon>Actinomycetota</taxon>
        <taxon>Actinomycetes</taxon>
        <taxon>Kitasatosporales</taxon>
        <taxon>Streptomycetaceae</taxon>
        <taxon>Streptomyces</taxon>
    </lineage>
</organism>
<dbReference type="SUPFAM" id="SSF52091">
    <property type="entry name" value="SpoIIaa-like"/>
    <property type="match status" value="1"/>
</dbReference>
<proteinExistence type="inferred from homology"/>
<dbReference type="PANTHER" id="PTHR33495">
    <property type="entry name" value="ANTI-SIGMA FACTOR ANTAGONIST TM_1081-RELATED-RELATED"/>
    <property type="match status" value="1"/>
</dbReference>
<protein>
    <recommendedName>
        <fullName evidence="2">Anti-sigma factor antagonist</fullName>
    </recommendedName>
</protein>
<comment type="caution">
    <text evidence="4">The sequence shown here is derived from an EMBL/GenBank/DDBJ whole genome shotgun (WGS) entry which is preliminary data.</text>
</comment>
<dbReference type="PANTHER" id="PTHR33495:SF2">
    <property type="entry name" value="ANTI-SIGMA FACTOR ANTAGONIST TM_1081-RELATED"/>
    <property type="match status" value="1"/>
</dbReference>
<dbReference type="CDD" id="cd07043">
    <property type="entry name" value="STAS_anti-anti-sigma_factors"/>
    <property type="match status" value="1"/>
</dbReference>
<evidence type="ECO:0000256" key="1">
    <source>
        <dbReference type="ARBA" id="ARBA00009013"/>
    </source>
</evidence>
<dbReference type="RefSeq" id="WP_324767293.1">
    <property type="nucleotide sequence ID" value="NZ_BAAATS010000005.1"/>
</dbReference>
<evidence type="ECO:0000313" key="4">
    <source>
        <dbReference type="EMBL" id="MEB3960245.1"/>
    </source>
</evidence>
<sequence>MRQGNKQDYVSDGFGDCDGTADLTGAEESLHPPVVRTSGDCAVVELIGEIDLLAFQRMAPLVDTVAAGPYRVVAIDLTGTTFFDCSGLSLLVRAHRRAVEHGGRVTVVCRHRLTLRIIELAGLTEALRPVATLEEALR</sequence>
<evidence type="ECO:0000259" key="3">
    <source>
        <dbReference type="PROSITE" id="PS50801"/>
    </source>
</evidence>
<evidence type="ECO:0000313" key="5">
    <source>
        <dbReference type="Proteomes" id="UP001352223"/>
    </source>
</evidence>
<dbReference type="Proteomes" id="UP001352223">
    <property type="component" value="Unassembled WGS sequence"/>
</dbReference>
<evidence type="ECO:0000256" key="2">
    <source>
        <dbReference type="RuleBase" id="RU003749"/>
    </source>
</evidence>